<dbReference type="InterPro" id="IPR000326">
    <property type="entry name" value="PAP2/HPO"/>
</dbReference>
<organism evidence="2 3">
    <name type="scientific">Galbibacter pacificus</name>
    <dbReference type="NCBI Taxonomy" id="2996052"/>
    <lineage>
        <taxon>Bacteria</taxon>
        <taxon>Pseudomonadati</taxon>
        <taxon>Bacteroidota</taxon>
        <taxon>Flavobacteriia</taxon>
        <taxon>Flavobacteriales</taxon>
        <taxon>Flavobacteriaceae</taxon>
        <taxon>Galbibacter</taxon>
    </lineage>
</organism>
<dbReference type="Pfam" id="PF01569">
    <property type="entry name" value="PAP2"/>
    <property type="match status" value="1"/>
</dbReference>
<keyword evidence="3" id="KW-1185">Reference proteome</keyword>
<accession>A0ABT6FML2</accession>
<dbReference type="Gene3D" id="1.20.144.10">
    <property type="entry name" value="Phosphatidic acid phosphatase type 2/haloperoxidase"/>
    <property type="match status" value="1"/>
</dbReference>
<gene>
    <name evidence="2" type="ORF">OSR52_01385</name>
</gene>
<sequence>MRKLIFFIALLMAQSHYGQKNNLQGTLNARDTTFLEFNYKALIIPSVMIGYGLIATESHSLIDINNGIKEEVTEHIDEKFTVDDISQYVPAIAVYGLNMFGVKGKHNLKDRSIVLATSYLIMSSSILGLKTITRVERPDGSSRNSFPSGHTATAFVGAEFLWQEYKDVSIWYGLAGYAVATGTGFFRIYNDRHWFSDVVAGAGIGILSTKIAYWITPFIEKKCLKSGTKRINMIKLLYHFTTGKK</sequence>
<dbReference type="PANTHER" id="PTHR14969">
    <property type="entry name" value="SPHINGOSINE-1-PHOSPHATE PHOSPHOHYDROLASE"/>
    <property type="match status" value="1"/>
</dbReference>
<comment type="caution">
    <text evidence="2">The sequence shown here is derived from an EMBL/GenBank/DDBJ whole genome shotgun (WGS) entry which is preliminary data.</text>
</comment>
<dbReference type="Proteomes" id="UP001153642">
    <property type="component" value="Unassembled WGS sequence"/>
</dbReference>
<dbReference type="RefSeq" id="WP_277898263.1">
    <property type="nucleotide sequence ID" value="NZ_JAPMUA010000001.1"/>
</dbReference>
<dbReference type="CDD" id="cd03394">
    <property type="entry name" value="PAP2_like_5"/>
    <property type="match status" value="1"/>
</dbReference>
<evidence type="ECO:0000259" key="1">
    <source>
        <dbReference type="SMART" id="SM00014"/>
    </source>
</evidence>
<evidence type="ECO:0000313" key="3">
    <source>
        <dbReference type="Proteomes" id="UP001153642"/>
    </source>
</evidence>
<name>A0ABT6FML2_9FLAO</name>
<dbReference type="SUPFAM" id="SSF48317">
    <property type="entry name" value="Acid phosphatase/Vanadium-dependent haloperoxidase"/>
    <property type="match status" value="1"/>
</dbReference>
<dbReference type="SMART" id="SM00014">
    <property type="entry name" value="acidPPc"/>
    <property type="match status" value="1"/>
</dbReference>
<protein>
    <submittedName>
        <fullName evidence="2">Phosphatase PAP2 family protein</fullName>
    </submittedName>
</protein>
<dbReference type="InterPro" id="IPR036938">
    <property type="entry name" value="PAP2/HPO_sf"/>
</dbReference>
<evidence type="ECO:0000313" key="2">
    <source>
        <dbReference type="EMBL" id="MDG3584502.1"/>
    </source>
</evidence>
<dbReference type="PANTHER" id="PTHR14969:SF13">
    <property type="entry name" value="AT30094P"/>
    <property type="match status" value="1"/>
</dbReference>
<proteinExistence type="predicted"/>
<dbReference type="EMBL" id="JAPMUA010000001">
    <property type="protein sequence ID" value="MDG3584502.1"/>
    <property type="molecule type" value="Genomic_DNA"/>
</dbReference>
<reference evidence="2" key="1">
    <citation type="submission" date="2022-11" db="EMBL/GenBank/DDBJ databases">
        <title>High-quality draft genome sequence of Galbibacter sp. strain CMA-7.</title>
        <authorList>
            <person name="Wei L."/>
            <person name="Dong C."/>
            <person name="Shao Z."/>
        </authorList>
    </citation>
    <scope>NUCLEOTIDE SEQUENCE</scope>
    <source>
        <strain evidence="2">CMA-7</strain>
    </source>
</reference>
<feature type="domain" description="Phosphatidic acid phosphatase type 2/haloperoxidase" evidence="1">
    <location>
        <begin position="113"/>
        <end position="213"/>
    </location>
</feature>